<evidence type="ECO:0000256" key="7">
    <source>
        <dbReference type="SAM" id="Phobius"/>
    </source>
</evidence>
<feature type="transmembrane region" description="Helical" evidence="7">
    <location>
        <begin position="411"/>
        <end position="439"/>
    </location>
</feature>
<evidence type="ECO:0000313" key="8">
    <source>
        <dbReference type="EMBL" id="MED3562145.1"/>
    </source>
</evidence>
<dbReference type="InterPro" id="IPR004995">
    <property type="entry name" value="Spore_Ger"/>
</dbReference>
<feature type="transmembrane region" description="Helical" evidence="7">
    <location>
        <begin position="286"/>
        <end position="308"/>
    </location>
</feature>
<evidence type="ECO:0000313" key="9">
    <source>
        <dbReference type="Proteomes" id="UP001330749"/>
    </source>
</evidence>
<dbReference type="PIRSF" id="PIRSF005690">
    <property type="entry name" value="GerBA"/>
    <property type="match status" value="1"/>
</dbReference>
<dbReference type="RefSeq" id="WP_327967051.1">
    <property type="nucleotide sequence ID" value="NZ_JARMQG010000080.1"/>
</dbReference>
<comment type="similarity">
    <text evidence="2 6">Belongs to the GerABKA family.</text>
</comment>
<proteinExistence type="inferred from homology"/>
<feature type="transmembrane region" description="Helical" evidence="7">
    <location>
        <begin position="328"/>
        <end position="346"/>
    </location>
</feature>
<keyword evidence="5 6" id="KW-0472">Membrane</keyword>
<accession>A0ABU6NBR9</accession>
<dbReference type="InterPro" id="IPR050768">
    <property type="entry name" value="UPF0353/GerABKA_families"/>
</dbReference>
<dbReference type="Proteomes" id="UP001330749">
    <property type="component" value="Unassembled WGS sequence"/>
</dbReference>
<name>A0ABU6NBR9_9BACI</name>
<organism evidence="8 9">
    <name type="scientific">Bacillus xiapuensis</name>
    <dbReference type="NCBI Taxonomy" id="2014075"/>
    <lineage>
        <taxon>Bacteria</taxon>
        <taxon>Bacillati</taxon>
        <taxon>Bacillota</taxon>
        <taxon>Bacilli</taxon>
        <taxon>Bacillales</taxon>
        <taxon>Bacillaceae</taxon>
        <taxon>Bacillus</taxon>
    </lineage>
</organism>
<feature type="transmembrane region" description="Helical" evidence="7">
    <location>
        <begin position="380"/>
        <end position="399"/>
    </location>
</feature>
<feature type="transmembrane region" description="Helical" evidence="7">
    <location>
        <begin position="353"/>
        <end position="374"/>
    </location>
</feature>
<dbReference type="PANTHER" id="PTHR22550:SF5">
    <property type="entry name" value="LEUCINE ZIPPER PROTEIN 4"/>
    <property type="match status" value="1"/>
</dbReference>
<keyword evidence="4 7" id="KW-1133">Transmembrane helix</keyword>
<reference evidence="8 9" key="1">
    <citation type="submission" date="2023-03" db="EMBL/GenBank/DDBJ databases">
        <title>Bacillus Genome Sequencing.</title>
        <authorList>
            <person name="Dunlap C."/>
        </authorList>
    </citation>
    <scope>NUCLEOTIDE SEQUENCE [LARGE SCALE GENOMIC DNA]</scope>
    <source>
        <strain evidence="8 9">B-14544</strain>
    </source>
</reference>
<dbReference type="Pfam" id="PF03323">
    <property type="entry name" value="GerA"/>
    <property type="match status" value="1"/>
</dbReference>
<evidence type="ECO:0000256" key="3">
    <source>
        <dbReference type="ARBA" id="ARBA00022692"/>
    </source>
</evidence>
<keyword evidence="9" id="KW-1185">Reference proteome</keyword>
<protein>
    <submittedName>
        <fullName evidence="8">Spore germination protein</fullName>
    </submittedName>
</protein>
<comment type="caution">
    <text evidence="8">The sequence shown here is derived from an EMBL/GenBank/DDBJ whole genome shotgun (WGS) entry which is preliminary data.</text>
</comment>
<evidence type="ECO:0000256" key="6">
    <source>
        <dbReference type="PIRNR" id="PIRNR005690"/>
    </source>
</evidence>
<dbReference type="PANTHER" id="PTHR22550">
    <property type="entry name" value="SPORE GERMINATION PROTEIN"/>
    <property type="match status" value="1"/>
</dbReference>
<evidence type="ECO:0000256" key="4">
    <source>
        <dbReference type="ARBA" id="ARBA00022989"/>
    </source>
</evidence>
<dbReference type="EMBL" id="JARMQG010000080">
    <property type="protein sequence ID" value="MED3562145.1"/>
    <property type="molecule type" value="Genomic_DNA"/>
</dbReference>
<evidence type="ECO:0000256" key="1">
    <source>
        <dbReference type="ARBA" id="ARBA00004141"/>
    </source>
</evidence>
<gene>
    <name evidence="8" type="ORF">P4447_06715</name>
</gene>
<evidence type="ECO:0000256" key="2">
    <source>
        <dbReference type="ARBA" id="ARBA00005278"/>
    </source>
</evidence>
<comment type="subcellular location">
    <subcellularLocation>
        <location evidence="6">Cell membrane</location>
    </subcellularLocation>
    <subcellularLocation>
        <location evidence="1">Membrane</location>
        <topology evidence="1">Multi-pass membrane protein</topology>
    </subcellularLocation>
</comment>
<keyword evidence="3 7" id="KW-0812">Transmembrane</keyword>
<sequence>MKIIKKSEINLSVLEDWFKNAFDVEQTTKYFDGKKKTYSLELFYCPYLVELNVINDIIIPKIREETSENGEINFERITNLVGATSLKKDKDIKFQIEQKLFSGELVIYDNDSNQIYFIIACNLPKRGPEESNTETSVRGPRDGLVENISDNMALIRQRLKTTSFKNIEYSIGARSKTKVILLYMDDIINPSILSEVQKRLESFDIDILSSSVQLEEMLYDYPYSIFPLMDYIGRPDYVVESLNQGRFAILVDGNPSCIIGPTNVIQLMFTPEDLNNSFFYISFVRILRVLAFVTTIFLPGFYVAVTAFHPEEIPFTLLATIFTSRVGLPMSGTMEVFVMITLFELFKEAGLRLPKAVGQTVAVLGGLIIGDAAIRAGLTSPSMLVIISLTVISGYTLINQNLAGNLVILRYFVLTLSSFLGLYGFFISIFVIGLFVVSLESFGQPYLSVFTLPTLSDLSRQFIRLPYKLLKKRNHYYNVKDTTRQKE</sequence>
<evidence type="ECO:0000256" key="5">
    <source>
        <dbReference type="ARBA" id="ARBA00023136"/>
    </source>
</evidence>